<evidence type="ECO:0000259" key="2">
    <source>
        <dbReference type="Pfam" id="PF11611"/>
    </source>
</evidence>
<name>A0A1M5U0H3_9CLOT</name>
<dbReference type="RefSeq" id="WP_072830250.1">
    <property type="nucleotide sequence ID" value="NZ_FQXP01000003.1"/>
</dbReference>
<dbReference type="InterPro" id="IPR029050">
    <property type="entry name" value="Immunoprotect_excell_Ig-like"/>
</dbReference>
<dbReference type="Gene3D" id="2.60.40.1240">
    <property type="match status" value="1"/>
</dbReference>
<reference evidence="3 4" key="1">
    <citation type="submission" date="2016-11" db="EMBL/GenBank/DDBJ databases">
        <authorList>
            <person name="Jaros S."/>
            <person name="Januszkiewicz K."/>
            <person name="Wedrychowicz H."/>
        </authorList>
    </citation>
    <scope>NUCLEOTIDE SEQUENCE [LARGE SCALE GENOMIC DNA]</scope>
    <source>
        <strain evidence="3 4">DSM 3089</strain>
    </source>
</reference>
<keyword evidence="1" id="KW-0732">Signal</keyword>
<accession>A0A1M5U0H3</accession>
<evidence type="ECO:0000313" key="4">
    <source>
        <dbReference type="Proteomes" id="UP000184526"/>
    </source>
</evidence>
<protein>
    <recommendedName>
        <fullName evidence="2">DUF4352 domain-containing protein</fullName>
    </recommendedName>
</protein>
<dbReference type="OrthoDB" id="1912441at2"/>
<feature type="domain" description="DUF4352" evidence="2">
    <location>
        <begin position="67"/>
        <end position="184"/>
    </location>
</feature>
<dbReference type="Pfam" id="PF11611">
    <property type="entry name" value="DUF4352"/>
    <property type="match status" value="1"/>
</dbReference>
<sequence length="208" mass="22771">MKKTLALVIATLMTLGVVGCGEKAVEEGKTKVEEGAEKTKEGVKDTAEKVKDGAEKVGDEIKAVTFGDMKKSGHFDIKVIEATEADVIKSGDGSNDKTTENKFIIVKLEMKNNSKEAVAYETSDFMLKYMKDQKEYKNSEAADIANDREKNTNKDMNYITAGEKIDGETTKNTFVVFEVPKDVTISDSVVMSKNAGSEGKTIEFKLAK</sequence>
<dbReference type="AlphaFoldDB" id="A0A1M5U0H3"/>
<evidence type="ECO:0000313" key="3">
    <source>
        <dbReference type="EMBL" id="SHH56458.1"/>
    </source>
</evidence>
<dbReference type="EMBL" id="FQXP01000003">
    <property type="protein sequence ID" value="SHH56458.1"/>
    <property type="molecule type" value="Genomic_DNA"/>
</dbReference>
<evidence type="ECO:0000256" key="1">
    <source>
        <dbReference type="ARBA" id="ARBA00022729"/>
    </source>
</evidence>
<gene>
    <name evidence="3" type="ORF">SAMN02745196_00793</name>
</gene>
<dbReference type="Proteomes" id="UP000184526">
    <property type="component" value="Unassembled WGS sequence"/>
</dbReference>
<dbReference type="PROSITE" id="PS51257">
    <property type="entry name" value="PROKAR_LIPOPROTEIN"/>
    <property type="match status" value="1"/>
</dbReference>
<keyword evidence="4" id="KW-1185">Reference proteome</keyword>
<dbReference type="InterPro" id="IPR029051">
    <property type="entry name" value="DUF4352"/>
</dbReference>
<organism evidence="3 4">
    <name type="scientific">Clostridium collagenovorans DSM 3089</name>
    <dbReference type="NCBI Taxonomy" id="1121306"/>
    <lineage>
        <taxon>Bacteria</taxon>
        <taxon>Bacillati</taxon>
        <taxon>Bacillota</taxon>
        <taxon>Clostridia</taxon>
        <taxon>Eubacteriales</taxon>
        <taxon>Clostridiaceae</taxon>
        <taxon>Clostridium</taxon>
    </lineage>
</organism>
<proteinExistence type="predicted"/>